<dbReference type="PRINTS" id="PR00313">
    <property type="entry name" value="CABNDNGRPT"/>
</dbReference>
<dbReference type="Pfam" id="PF00353">
    <property type="entry name" value="HemolysinCabind"/>
    <property type="match status" value="2"/>
</dbReference>
<dbReference type="InterPro" id="IPR011049">
    <property type="entry name" value="Serralysin-like_metalloprot_C"/>
</dbReference>
<dbReference type="EMBL" id="BMYQ01000001">
    <property type="protein sequence ID" value="GGW21241.1"/>
    <property type="molecule type" value="Genomic_DNA"/>
</dbReference>
<dbReference type="GO" id="GO:0005576">
    <property type="term" value="C:extracellular region"/>
    <property type="evidence" value="ECO:0007669"/>
    <property type="project" value="UniProtKB-SubCell"/>
</dbReference>
<proteinExistence type="predicted"/>
<dbReference type="Gene3D" id="2.150.10.10">
    <property type="entry name" value="Serralysin-like metalloprotease, C-terminal"/>
    <property type="match status" value="1"/>
</dbReference>
<keyword evidence="5" id="KW-1185">Reference proteome</keyword>
<evidence type="ECO:0000259" key="3">
    <source>
        <dbReference type="Pfam" id="PF04151"/>
    </source>
</evidence>
<dbReference type="PANTHER" id="PTHR38340:SF1">
    <property type="entry name" value="S-LAYER PROTEIN"/>
    <property type="match status" value="1"/>
</dbReference>
<accession>A0A918IM14</accession>
<feature type="domain" description="Peptidase C-terminal archaeal/bacterial" evidence="3">
    <location>
        <begin position="588"/>
        <end position="659"/>
    </location>
</feature>
<organism evidence="4 5">
    <name type="scientific">Gemmobacter lanyuensis</name>
    <dbReference type="NCBI Taxonomy" id="1054497"/>
    <lineage>
        <taxon>Bacteria</taxon>
        <taxon>Pseudomonadati</taxon>
        <taxon>Pseudomonadota</taxon>
        <taxon>Alphaproteobacteria</taxon>
        <taxon>Rhodobacterales</taxon>
        <taxon>Paracoccaceae</taxon>
        <taxon>Gemmobacter</taxon>
    </lineage>
</organism>
<evidence type="ECO:0000256" key="2">
    <source>
        <dbReference type="ARBA" id="ARBA00022525"/>
    </source>
</evidence>
<name>A0A918IM14_9RHOB</name>
<keyword evidence="2" id="KW-0964">Secreted</keyword>
<dbReference type="RefSeq" id="WP_229803979.1">
    <property type="nucleotide sequence ID" value="NZ_BMYQ01000001.1"/>
</dbReference>
<dbReference type="PANTHER" id="PTHR38340">
    <property type="entry name" value="S-LAYER PROTEIN"/>
    <property type="match status" value="1"/>
</dbReference>
<comment type="caution">
    <text evidence="4">The sequence shown here is derived from an EMBL/GenBank/DDBJ whole genome shotgun (WGS) entry which is preliminary data.</text>
</comment>
<protein>
    <recommendedName>
        <fullName evidence="3">Peptidase C-terminal archaeal/bacterial domain-containing protein</fullName>
    </recommendedName>
</protein>
<dbReference type="Proteomes" id="UP000628984">
    <property type="component" value="Unassembled WGS sequence"/>
</dbReference>
<dbReference type="InterPro" id="IPR001343">
    <property type="entry name" value="Hemolysn_Ca-bd"/>
</dbReference>
<reference evidence="4" key="1">
    <citation type="journal article" date="2014" name="Int. J. Syst. Evol. Microbiol.">
        <title>Complete genome sequence of Corynebacterium casei LMG S-19264T (=DSM 44701T), isolated from a smear-ripened cheese.</title>
        <authorList>
            <consortium name="US DOE Joint Genome Institute (JGI-PGF)"/>
            <person name="Walter F."/>
            <person name="Albersmeier A."/>
            <person name="Kalinowski J."/>
            <person name="Ruckert C."/>
        </authorList>
    </citation>
    <scope>NUCLEOTIDE SEQUENCE</scope>
    <source>
        <strain evidence="4">KCTC 23714</strain>
    </source>
</reference>
<dbReference type="Gene3D" id="2.60.120.380">
    <property type="match status" value="6"/>
</dbReference>
<dbReference type="SUPFAM" id="SSF89260">
    <property type="entry name" value="Collagen-binding domain"/>
    <property type="match status" value="1"/>
</dbReference>
<dbReference type="SUPFAM" id="SSF51120">
    <property type="entry name" value="beta-Roll"/>
    <property type="match status" value="1"/>
</dbReference>
<evidence type="ECO:0000313" key="5">
    <source>
        <dbReference type="Proteomes" id="UP000628984"/>
    </source>
</evidence>
<dbReference type="AlphaFoldDB" id="A0A918IM14"/>
<sequence length="831" mass="87384">MADIASGIGSLATLAPSGTTFGDLEIGGDQDWYRITLTAGYTYDFRLSALMAEPVFMQIDIRDSFGQSLDYDQDGDLVSWTATETGTYFVSVADSYNSAIAEGGYAISARVNDDVTSGMSTTAAITATGSITRTLGQSNDSDWFRLTLAADRTYAFALQAAAGPSADMEIALYDSLGERLTYDVDGDVIDWTPETAGTFYLVVRDTYSEDASEGQYTINALMNDDFANSDATTASLQTGTRTAMLGQSNDRDWFRVTLAADRSYDFGLTAAAGSGADMEIALYDASGARLTYDRDGGRINWSTAQAGTYYVVVSDSYAEDAAEGRYTIDARMTDDVANSAATGAVLAASGSRAASLAQSNDTDWFRVSLTAGMTYGFGLTGDGSATSVDDGRIRIVNSSGAVMDTSYVGGVATLLPAQGGTYYVVVDDYNADDEAEGSYRIQAMMSDTIAGNASSTASLAANGNAMSSINAPYDTDWFRLSLRAGLTYGFTIAGRGDAAHPDPDLYLRDADGALLEYGANSSAPNVTLNWTAQTGGLYFLQAGNIDDDDTGAYVVRSIATDTLRNDRLTTGAVLEGERISGRIDVAEDSDWLRVNLVAGRDYTLSLARGGTASDLSNRILRLLDDDGAQMSVSYGYDATNATIRFTPTRTGAYFLEVEGNGADDGNFTLTLGSNALRFTGSAANNSLIGNGLANVMLGMGGSDALSGLGGNDTIWGGAGHDRLFGGTGADRLMGEAGNDVLDGQAGTDILDGGLGQDQLIFRRGGDADTIRGFADDVDTLRLLGLGVSTVTQAMARAVQLGTQVVFDFGQGDRLVVEDMTLAALRDDLAFV</sequence>
<dbReference type="InterPro" id="IPR007280">
    <property type="entry name" value="Peptidase_C_arc/bac"/>
</dbReference>
<dbReference type="InterPro" id="IPR018511">
    <property type="entry name" value="Hemolysin-typ_Ca-bd_CS"/>
</dbReference>
<dbReference type="Pfam" id="PF04151">
    <property type="entry name" value="PPC"/>
    <property type="match status" value="1"/>
</dbReference>
<dbReference type="InterPro" id="IPR050557">
    <property type="entry name" value="RTX_toxin/Mannuronan_C5-epim"/>
</dbReference>
<dbReference type="PROSITE" id="PS00330">
    <property type="entry name" value="HEMOLYSIN_CALCIUM"/>
    <property type="match status" value="1"/>
</dbReference>
<comment type="subcellular location">
    <subcellularLocation>
        <location evidence="1">Secreted</location>
    </subcellularLocation>
</comment>
<evidence type="ECO:0000313" key="4">
    <source>
        <dbReference type="EMBL" id="GGW21241.1"/>
    </source>
</evidence>
<dbReference type="GO" id="GO:0005509">
    <property type="term" value="F:calcium ion binding"/>
    <property type="evidence" value="ECO:0007669"/>
    <property type="project" value="InterPro"/>
</dbReference>
<evidence type="ECO:0000256" key="1">
    <source>
        <dbReference type="ARBA" id="ARBA00004613"/>
    </source>
</evidence>
<gene>
    <name evidence="4" type="ORF">GCM10011452_00810</name>
</gene>
<reference evidence="4" key="2">
    <citation type="submission" date="2020-09" db="EMBL/GenBank/DDBJ databases">
        <authorList>
            <person name="Sun Q."/>
            <person name="Kim S."/>
        </authorList>
    </citation>
    <scope>NUCLEOTIDE SEQUENCE</scope>
    <source>
        <strain evidence="4">KCTC 23714</strain>
    </source>
</reference>